<dbReference type="RefSeq" id="WP_119321909.1">
    <property type="nucleotide sequence ID" value="NZ_AP025739.1"/>
</dbReference>
<dbReference type="InterPro" id="IPR011856">
    <property type="entry name" value="tRNA_endonuc-like_dom_sf"/>
</dbReference>
<evidence type="ECO:0000256" key="2">
    <source>
        <dbReference type="HAMAP-Rule" id="MF_00048"/>
    </source>
</evidence>
<dbReference type="SUPFAM" id="SSF52980">
    <property type="entry name" value="Restriction endonuclease-like"/>
    <property type="match status" value="1"/>
</dbReference>
<dbReference type="EMBL" id="AP025739">
    <property type="protein sequence ID" value="BDI32411.1"/>
    <property type="molecule type" value="Genomic_DNA"/>
</dbReference>
<dbReference type="InterPro" id="IPR011335">
    <property type="entry name" value="Restrct_endonuc-II-like"/>
</dbReference>
<protein>
    <recommendedName>
        <fullName evidence="2">UPF0102 protein CCAX7_44620</fullName>
    </recommendedName>
</protein>
<dbReference type="AlphaFoldDB" id="A0A402CX78"/>
<dbReference type="Pfam" id="PF02021">
    <property type="entry name" value="UPF0102"/>
    <property type="match status" value="1"/>
</dbReference>
<dbReference type="HAMAP" id="MF_00048">
    <property type="entry name" value="UPF0102"/>
    <property type="match status" value="1"/>
</dbReference>
<accession>A0A402CX78</accession>
<evidence type="ECO:0000313" key="3">
    <source>
        <dbReference type="EMBL" id="BDI32411.1"/>
    </source>
</evidence>
<comment type="similarity">
    <text evidence="1 2">Belongs to the UPF0102 family.</text>
</comment>
<dbReference type="PANTHER" id="PTHR34039:SF1">
    <property type="entry name" value="UPF0102 PROTEIN YRAN"/>
    <property type="match status" value="1"/>
</dbReference>
<dbReference type="Proteomes" id="UP000287394">
    <property type="component" value="Chromosome"/>
</dbReference>
<dbReference type="KEGG" id="ccot:CCAX7_44620"/>
<dbReference type="NCBIfam" id="TIGR00252">
    <property type="entry name" value="YraN family protein"/>
    <property type="match status" value="1"/>
</dbReference>
<sequence>MEINRKAVGDAGEADTIAYLESHGYRMVDANVRPFHDMRRGEIDLIGWHGEYLVFIEVKTRRARSASSSLTPAEAVNAPKRRQLLALAEAYLSLHQLDDIPCRFDVVEVIRRRDGSAQITIIPNAFTGDDA</sequence>
<dbReference type="Gene3D" id="3.40.1350.10">
    <property type="match status" value="1"/>
</dbReference>
<organism evidence="3 4">
    <name type="scientific">Capsulimonas corticalis</name>
    <dbReference type="NCBI Taxonomy" id="2219043"/>
    <lineage>
        <taxon>Bacteria</taxon>
        <taxon>Bacillati</taxon>
        <taxon>Armatimonadota</taxon>
        <taxon>Armatimonadia</taxon>
        <taxon>Capsulimonadales</taxon>
        <taxon>Capsulimonadaceae</taxon>
        <taxon>Capsulimonas</taxon>
    </lineage>
</organism>
<keyword evidence="4" id="KW-1185">Reference proteome</keyword>
<evidence type="ECO:0000313" key="4">
    <source>
        <dbReference type="Proteomes" id="UP000287394"/>
    </source>
</evidence>
<gene>
    <name evidence="3" type="ORF">CCAX7_44620</name>
</gene>
<dbReference type="InterPro" id="IPR003509">
    <property type="entry name" value="UPF0102_YraN-like"/>
</dbReference>
<evidence type="ECO:0000256" key="1">
    <source>
        <dbReference type="ARBA" id="ARBA00006738"/>
    </source>
</evidence>
<proteinExistence type="inferred from homology"/>
<dbReference type="OrthoDB" id="9802516at2"/>
<dbReference type="GO" id="GO:0003676">
    <property type="term" value="F:nucleic acid binding"/>
    <property type="evidence" value="ECO:0007669"/>
    <property type="project" value="InterPro"/>
</dbReference>
<reference evidence="3 4" key="1">
    <citation type="journal article" date="2019" name="Int. J. Syst. Evol. Microbiol.">
        <title>Capsulimonas corticalis gen. nov., sp. nov., an aerobic capsulated bacterium, of a novel bacterial order, Capsulimonadales ord. nov., of the class Armatimonadia of the phylum Armatimonadetes.</title>
        <authorList>
            <person name="Li J."/>
            <person name="Kudo C."/>
            <person name="Tonouchi A."/>
        </authorList>
    </citation>
    <scope>NUCLEOTIDE SEQUENCE [LARGE SCALE GENOMIC DNA]</scope>
    <source>
        <strain evidence="3 4">AX-7</strain>
    </source>
</reference>
<dbReference type="NCBIfam" id="NF009150">
    <property type="entry name" value="PRK12497.1-3"/>
    <property type="match status" value="1"/>
</dbReference>
<name>A0A402CX78_9BACT</name>
<dbReference type="PANTHER" id="PTHR34039">
    <property type="entry name" value="UPF0102 PROTEIN YRAN"/>
    <property type="match status" value="1"/>
</dbReference>